<dbReference type="SUPFAM" id="SSF103473">
    <property type="entry name" value="MFS general substrate transporter"/>
    <property type="match status" value="1"/>
</dbReference>
<evidence type="ECO:0000256" key="4">
    <source>
        <dbReference type="ARBA" id="ARBA00022692"/>
    </source>
</evidence>
<dbReference type="EMBL" id="JACHXF010000003">
    <property type="protein sequence ID" value="MBB3094309.1"/>
    <property type="molecule type" value="Genomic_DNA"/>
</dbReference>
<sequence length="415" mass="43324">MIGRLAGRYVPAGRDGRILTVVALIDSTGTGLYLAGATVFFLRAMLLDPGQIGLGLAVAGCVGFVTTLPMGLLADRIGAKRTLIGMQVWRAAWFAAFAFTTGPVAFTLIASAVAVAERAASPTTQMLVGGTATAEDRTRTMAVMRSVRNVGFGLGALLATPLLAHHSTWAYRGVVLADALSFVLAALLLTRVRDVRPARTARKPAPLRSLWGFRDWRYLLLAAVNGWLTLHMTLLSVALPLWALQATTAPASALPLLVLVNTVLAVVLQVPMAGIAQRSDGALRALRYAGLALAVCCALFAAAAGTSRWTAVAVLLAAVLALTAGELWQATGAWDLSYAYAPPDRAGEYLSVFSLGATVQQIAGPALVTSVIVPHGRSGWLALAVLLAVTAAIAGPVVRLLARHQPTTISRVGNP</sequence>
<dbReference type="RefSeq" id="WP_229794741.1">
    <property type="nucleotide sequence ID" value="NZ_BMPW01000008.1"/>
</dbReference>
<comment type="subcellular location">
    <subcellularLocation>
        <location evidence="1">Cell membrane</location>
        <topology evidence="1">Multi-pass membrane protein</topology>
    </subcellularLocation>
</comment>
<feature type="transmembrane region" description="Helical" evidence="7">
    <location>
        <begin position="309"/>
        <end position="328"/>
    </location>
</feature>
<accession>A0A7W5AE50</accession>
<dbReference type="InterPro" id="IPR050171">
    <property type="entry name" value="MFS_Transporters"/>
</dbReference>
<keyword evidence="3" id="KW-1003">Cell membrane</keyword>
<feature type="transmembrane region" description="Helical" evidence="7">
    <location>
        <begin position="218"/>
        <end position="242"/>
    </location>
</feature>
<keyword evidence="5 7" id="KW-1133">Transmembrane helix</keyword>
<feature type="transmembrane region" description="Helical" evidence="7">
    <location>
        <begin position="379"/>
        <end position="402"/>
    </location>
</feature>
<dbReference type="InterPro" id="IPR011701">
    <property type="entry name" value="MFS"/>
</dbReference>
<evidence type="ECO:0000256" key="3">
    <source>
        <dbReference type="ARBA" id="ARBA00022475"/>
    </source>
</evidence>
<dbReference type="InterPro" id="IPR036259">
    <property type="entry name" value="MFS_trans_sf"/>
</dbReference>
<dbReference type="AlphaFoldDB" id="A0A7W5AE50"/>
<reference evidence="8 9" key="1">
    <citation type="submission" date="2020-08" db="EMBL/GenBank/DDBJ databases">
        <title>Genomic Encyclopedia of Type Strains, Phase III (KMG-III): the genomes of soil and plant-associated and newly described type strains.</title>
        <authorList>
            <person name="Whitman W."/>
        </authorList>
    </citation>
    <scope>NUCLEOTIDE SEQUENCE [LARGE SCALE GENOMIC DNA]</scope>
    <source>
        <strain evidence="8 9">CECT 3287</strain>
    </source>
</reference>
<dbReference type="GO" id="GO:0005886">
    <property type="term" value="C:plasma membrane"/>
    <property type="evidence" value="ECO:0007669"/>
    <property type="project" value="UniProtKB-SubCell"/>
</dbReference>
<feature type="transmembrane region" description="Helical" evidence="7">
    <location>
        <begin position="54"/>
        <end position="72"/>
    </location>
</feature>
<evidence type="ECO:0000313" key="9">
    <source>
        <dbReference type="Proteomes" id="UP000590749"/>
    </source>
</evidence>
<dbReference type="GO" id="GO:0022857">
    <property type="term" value="F:transmembrane transporter activity"/>
    <property type="evidence" value="ECO:0007669"/>
    <property type="project" value="InterPro"/>
</dbReference>
<feature type="transmembrane region" description="Helical" evidence="7">
    <location>
        <begin position="170"/>
        <end position="189"/>
    </location>
</feature>
<feature type="transmembrane region" description="Helical" evidence="7">
    <location>
        <begin position="254"/>
        <end position="273"/>
    </location>
</feature>
<evidence type="ECO:0000256" key="7">
    <source>
        <dbReference type="SAM" id="Phobius"/>
    </source>
</evidence>
<proteinExistence type="predicted"/>
<dbReference type="PANTHER" id="PTHR23517">
    <property type="entry name" value="RESISTANCE PROTEIN MDTM, PUTATIVE-RELATED-RELATED"/>
    <property type="match status" value="1"/>
</dbReference>
<evidence type="ECO:0000256" key="2">
    <source>
        <dbReference type="ARBA" id="ARBA00022448"/>
    </source>
</evidence>
<evidence type="ECO:0000256" key="5">
    <source>
        <dbReference type="ARBA" id="ARBA00022989"/>
    </source>
</evidence>
<dbReference type="Pfam" id="PF07690">
    <property type="entry name" value="MFS_1"/>
    <property type="match status" value="1"/>
</dbReference>
<organism evidence="8 9">
    <name type="scientific">Actinoplanes campanulatus</name>
    <dbReference type="NCBI Taxonomy" id="113559"/>
    <lineage>
        <taxon>Bacteria</taxon>
        <taxon>Bacillati</taxon>
        <taxon>Actinomycetota</taxon>
        <taxon>Actinomycetes</taxon>
        <taxon>Micromonosporales</taxon>
        <taxon>Micromonosporaceae</taxon>
        <taxon>Actinoplanes</taxon>
    </lineage>
</organism>
<keyword evidence="4 7" id="KW-0812">Transmembrane</keyword>
<feature type="transmembrane region" description="Helical" evidence="7">
    <location>
        <begin position="349"/>
        <end position="373"/>
    </location>
</feature>
<evidence type="ECO:0000313" key="8">
    <source>
        <dbReference type="EMBL" id="MBB3094309.1"/>
    </source>
</evidence>
<evidence type="ECO:0000256" key="1">
    <source>
        <dbReference type="ARBA" id="ARBA00004651"/>
    </source>
</evidence>
<protein>
    <submittedName>
        <fullName evidence="8">MFS family permease</fullName>
    </submittedName>
</protein>
<gene>
    <name evidence="8" type="ORF">FHR83_001961</name>
</gene>
<keyword evidence="2" id="KW-0813">Transport</keyword>
<name>A0A7W5AE50_9ACTN</name>
<keyword evidence="6 7" id="KW-0472">Membrane</keyword>
<feature type="transmembrane region" description="Helical" evidence="7">
    <location>
        <begin position="285"/>
        <end position="303"/>
    </location>
</feature>
<keyword evidence="9" id="KW-1185">Reference proteome</keyword>
<feature type="transmembrane region" description="Helical" evidence="7">
    <location>
        <begin position="18"/>
        <end position="42"/>
    </location>
</feature>
<feature type="transmembrane region" description="Helical" evidence="7">
    <location>
        <begin position="92"/>
        <end position="116"/>
    </location>
</feature>
<evidence type="ECO:0000256" key="6">
    <source>
        <dbReference type="ARBA" id="ARBA00023136"/>
    </source>
</evidence>
<comment type="caution">
    <text evidence="8">The sequence shown here is derived from an EMBL/GenBank/DDBJ whole genome shotgun (WGS) entry which is preliminary data.</text>
</comment>
<dbReference type="Gene3D" id="1.20.1250.20">
    <property type="entry name" value="MFS general substrate transporter like domains"/>
    <property type="match status" value="1"/>
</dbReference>
<dbReference type="Proteomes" id="UP000590749">
    <property type="component" value="Unassembled WGS sequence"/>
</dbReference>
<dbReference type="PANTHER" id="PTHR23517:SF2">
    <property type="entry name" value="MULTIDRUG RESISTANCE PROTEIN MDTH"/>
    <property type="match status" value="1"/>
</dbReference>